<evidence type="ECO:0000256" key="3">
    <source>
        <dbReference type="ARBA" id="ARBA00022723"/>
    </source>
</evidence>
<dbReference type="InParanoid" id="K1RH19"/>
<evidence type="ECO:0000256" key="8">
    <source>
        <dbReference type="PROSITE-ProRule" id="PRU00855"/>
    </source>
</evidence>
<organism evidence="10">
    <name type="scientific">Magallana gigas</name>
    <name type="common">Pacific oyster</name>
    <name type="synonym">Crassostrea gigas</name>
    <dbReference type="NCBI Taxonomy" id="29159"/>
    <lineage>
        <taxon>Eukaryota</taxon>
        <taxon>Metazoa</taxon>
        <taxon>Spiralia</taxon>
        <taxon>Lophotrochozoa</taxon>
        <taxon>Mollusca</taxon>
        <taxon>Bivalvia</taxon>
        <taxon>Autobranchia</taxon>
        <taxon>Pteriomorphia</taxon>
        <taxon>Ostreida</taxon>
        <taxon>Ostreoidea</taxon>
        <taxon>Ostreidae</taxon>
        <taxon>Magallana</taxon>
    </lineage>
</organism>
<dbReference type="PANTHER" id="PTHR12887">
    <property type="entry name" value="NANOS PROTEIN"/>
    <property type="match status" value="1"/>
</dbReference>
<dbReference type="GO" id="GO:0003723">
    <property type="term" value="F:RNA binding"/>
    <property type="evidence" value="ECO:0007669"/>
    <property type="project" value="UniProtKB-UniRule"/>
</dbReference>
<dbReference type="GO" id="GO:0008270">
    <property type="term" value="F:zinc ion binding"/>
    <property type="evidence" value="ECO:0007669"/>
    <property type="project" value="UniProtKB-KW"/>
</dbReference>
<keyword evidence="7 8" id="KW-0694">RNA-binding</keyword>
<evidence type="ECO:0000256" key="9">
    <source>
        <dbReference type="SAM" id="MobiDB-lite"/>
    </source>
</evidence>
<keyword evidence="3" id="KW-0479">Metal-binding</keyword>
<evidence type="ECO:0000256" key="7">
    <source>
        <dbReference type="ARBA" id="ARBA00022884"/>
    </source>
</evidence>
<feature type="region of interest" description="Disordered" evidence="9">
    <location>
        <begin position="103"/>
        <end position="134"/>
    </location>
</feature>
<evidence type="ECO:0000256" key="6">
    <source>
        <dbReference type="ARBA" id="ARBA00022845"/>
    </source>
</evidence>
<protein>
    <submittedName>
        <fullName evidence="10">Nanos-like protein 1</fullName>
    </submittedName>
</protein>
<dbReference type="GO" id="GO:0005737">
    <property type="term" value="C:cytoplasm"/>
    <property type="evidence" value="ECO:0007669"/>
    <property type="project" value="UniProtKB-SubCell"/>
</dbReference>
<dbReference type="InterPro" id="IPR024161">
    <property type="entry name" value="Znf_nanos-typ"/>
</dbReference>
<evidence type="ECO:0000313" key="10">
    <source>
        <dbReference type="EMBL" id="EKC40750.1"/>
    </source>
</evidence>
<feature type="compositionally biased region" description="Polar residues" evidence="9">
    <location>
        <begin position="64"/>
        <end position="78"/>
    </location>
</feature>
<keyword evidence="2" id="KW-0963">Cytoplasm</keyword>
<dbReference type="PROSITE" id="PS51522">
    <property type="entry name" value="ZF_NANOS"/>
    <property type="match status" value="1"/>
</dbReference>
<dbReference type="EMBL" id="JH818314">
    <property type="protein sequence ID" value="EKC40750.1"/>
    <property type="molecule type" value="Genomic_DNA"/>
</dbReference>
<name>K1RH19_MAGGI</name>
<accession>K1RH19</accession>
<dbReference type="GO" id="GO:0006417">
    <property type="term" value="P:regulation of translation"/>
    <property type="evidence" value="ECO:0007669"/>
    <property type="project" value="UniProtKB-UniRule"/>
</dbReference>
<dbReference type="Pfam" id="PF05741">
    <property type="entry name" value="zf-nanos"/>
    <property type="match status" value="1"/>
</dbReference>
<dbReference type="InterPro" id="IPR008705">
    <property type="entry name" value="Nanos/Xcar2"/>
</dbReference>
<evidence type="ECO:0000256" key="1">
    <source>
        <dbReference type="ARBA" id="ARBA00004496"/>
    </source>
</evidence>
<gene>
    <name evidence="10" type="ORF">CGI_10021240</name>
</gene>
<dbReference type="InterPro" id="IPR038129">
    <property type="entry name" value="Nanos_sf"/>
</dbReference>
<feature type="compositionally biased region" description="Polar residues" evidence="9">
    <location>
        <begin position="42"/>
        <end position="57"/>
    </location>
</feature>
<sequence>MKTLLALQHTLSSKNWLWVETPLTEDLLMNDKDTFRDDPEVSMSNYSRGSEVQYPSSSRRRDLTTPQYFPPTTWSNGENHPDPSCRYIDNPFALGMPWDMMEKTSVPPAESSRRPSYSSSSSASPTPPMTLGFQNLSLASNSSATQEDKGFREDRGCVLCKKNCKPKSFYSTHVLKANNGVVICPILREFTCPRCGATGDRAHTLRFCPVARKENHI</sequence>
<feature type="compositionally biased region" description="Low complexity" evidence="9">
    <location>
        <begin position="107"/>
        <end position="124"/>
    </location>
</feature>
<feature type="region of interest" description="Disordered" evidence="9">
    <location>
        <begin position="36"/>
        <end position="86"/>
    </location>
</feature>
<dbReference type="AlphaFoldDB" id="K1RH19"/>
<dbReference type="HOGENOM" id="CLU_1273342_0_0_1"/>
<comment type="similarity">
    <text evidence="8">Belongs to the nanos family.</text>
</comment>
<evidence type="ECO:0000256" key="4">
    <source>
        <dbReference type="ARBA" id="ARBA00022771"/>
    </source>
</evidence>
<keyword evidence="6 8" id="KW-0810">Translation regulation</keyword>
<dbReference type="Gene3D" id="4.10.60.30">
    <property type="entry name" value="Nanos, RNA-binding domain"/>
    <property type="match status" value="1"/>
</dbReference>
<reference evidence="10" key="1">
    <citation type="journal article" date="2012" name="Nature">
        <title>The oyster genome reveals stress adaptation and complexity of shell formation.</title>
        <authorList>
            <person name="Zhang G."/>
            <person name="Fang X."/>
            <person name="Guo X."/>
            <person name="Li L."/>
            <person name="Luo R."/>
            <person name="Xu F."/>
            <person name="Yang P."/>
            <person name="Zhang L."/>
            <person name="Wang X."/>
            <person name="Qi H."/>
            <person name="Xiong Z."/>
            <person name="Que H."/>
            <person name="Xie Y."/>
            <person name="Holland P.W."/>
            <person name="Paps J."/>
            <person name="Zhu Y."/>
            <person name="Wu F."/>
            <person name="Chen Y."/>
            <person name="Wang J."/>
            <person name="Peng C."/>
            <person name="Meng J."/>
            <person name="Yang L."/>
            <person name="Liu J."/>
            <person name="Wen B."/>
            <person name="Zhang N."/>
            <person name="Huang Z."/>
            <person name="Zhu Q."/>
            <person name="Feng Y."/>
            <person name="Mount A."/>
            <person name="Hedgecock D."/>
            <person name="Xu Z."/>
            <person name="Liu Y."/>
            <person name="Domazet-Loso T."/>
            <person name="Du Y."/>
            <person name="Sun X."/>
            <person name="Zhang S."/>
            <person name="Liu B."/>
            <person name="Cheng P."/>
            <person name="Jiang X."/>
            <person name="Li J."/>
            <person name="Fan D."/>
            <person name="Wang W."/>
            <person name="Fu W."/>
            <person name="Wang T."/>
            <person name="Wang B."/>
            <person name="Zhang J."/>
            <person name="Peng Z."/>
            <person name="Li Y."/>
            <person name="Li N."/>
            <person name="Wang J."/>
            <person name="Chen M."/>
            <person name="He Y."/>
            <person name="Tan F."/>
            <person name="Song X."/>
            <person name="Zheng Q."/>
            <person name="Huang R."/>
            <person name="Yang H."/>
            <person name="Du X."/>
            <person name="Chen L."/>
            <person name="Yang M."/>
            <person name="Gaffney P.M."/>
            <person name="Wang S."/>
            <person name="Luo L."/>
            <person name="She Z."/>
            <person name="Ming Y."/>
            <person name="Huang W."/>
            <person name="Zhang S."/>
            <person name="Huang B."/>
            <person name="Zhang Y."/>
            <person name="Qu T."/>
            <person name="Ni P."/>
            <person name="Miao G."/>
            <person name="Wang J."/>
            <person name="Wang Q."/>
            <person name="Steinberg C.E."/>
            <person name="Wang H."/>
            <person name="Li N."/>
            <person name="Qian L."/>
            <person name="Zhang G."/>
            <person name="Li Y."/>
            <person name="Yang H."/>
            <person name="Liu X."/>
            <person name="Wang J."/>
            <person name="Yin Y."/>
            <person name="Wang J."/>
        </authorList>
    </citation>
    <scope>NUCLEOTIDE SEQUENCE [LARGE SCALE GENOMIC DNA]</scope>
    <source>
        <strain evidence="10">05x7-T-G4-1.051#20</strain>
    </source>
</reference>
<keyword evidence="5" id="KW-0862">Zinc</keyword>
<keyword evidence="4 8" id="KW-0863">Zinc-finger</keyword>
<evidence type="ECO:0000256" key="2">
    <source>
        <dbReference type="ARBA" id="ARBA00022490"/>
    </source>
</evidence>
<evidence type="ECO:0000256" key="5">
    <source>
        <dbReference type="ARBA" id="ARBA00022833"/>
    </source>
</evidence>
<comment type="subcellular location">
    <subcellularLocation>
        <location evidence="1">Cytoplasm</location>
    </subcellularLocation>
</comment>
<proteinExistence type="inferred from homology"/>